<evidence type="ECO:0000256" key="4">
    <source>
        <dbReference type="ARBA" id="ARBA00022829"/>
    </source>
</evidence>
<dbReference type="InterPro" id="IPR050090">
    <property type="entry name" value="Tyrosine_recombinase_XerCD"/>
</dbReference>
<evidence type="ECO:0000256" key="7">
    <source>
        <dbReference type="ARBA" id="ARBA00023172"/>
    </source>
</evidence>
<dbReference type="InterPro" id="IPR011010">
    <property type="entry name" value="DNA_brk_join_enz"/>
</dbReference>
<dbReference type="InterPro" id="IPR023009">
    <property type="entry name" value="Tyrosine_recombinase_XerC/XerD"/>
</dbReference>
<feature type="active site" evidence="9">
    <location>
        <position position="303"/>
    </location>
</feature>
<evidence type="ECO:0000256" key="3">
    <source>
        <dbReference type="ARBA" id="ARBA00022618"/>
    </source>
</evidence>
<dbReference type="InterPro" id="IPR004107">
    <property type="entry name" value="Integrase_SAM-like_N"/>
</dbReference>
<feature type="active site" evidence="9">
    <location>
        <position position="329"/>
    </location>
</feature>
<keyword evidence="8 9" id="KW-0131">Cell cycle</keyword>
<keyword evidence="4 9" id="KW-0159">Chromosome partition</keyword>
<name>A0ABT7MZS2_9MICO</name>
<evidence type="ECO:0000313" key="14">
    <source>
        <dbReference type="Proteomes" id="UP001235064"/>
    </source>
</evidence>
<dbReference type="InterPro" id="IPR010998">
    <property type="entry name" value="Integrase_recombinase_N"/>
</dbReference>
<evidence type="ECO:0000313" key="13">
    <source>
        <dbReference type="EMBL" id="MDL9979959.1"/>
    </source>
</evidence>
<dbReference type="EMBL" id="JASXSZ010000003">
    <property type="protein sequence ID" value="MDL9979959.1"/>
    <property type="molecule type" value="Genomic_DNA"/>
</dbReference>
<feature type="compositionally biased region" description="Low complexity" evidence="10">
    <location>
        <begin position="225"/>
        <end position="241"/>
    </location>
</feature>
<feature type="domain" description="Core-binding (CB)" evidence="12">
    <location>
        <begin position="1"/>
        <end position="84"/>
    </location>
</feature>
<evidence type="ECO:0000256" key="9">
    <source>
        <dbReference type="HAMAP-Rule" id="MF_01808"/>
    </source>
</evidence>
<dbReference type="InterPro" id="IPR044068">
    <property type="entry name" value="CB"/>
</dbReference>
<dbReference type="HAMAP" id="MF_01808">
    <property type="entry name" value="Recomb_XerC_XerD"/>
    <property type="match status" value="1"/>
</dbReference>
<keyword evidence="3 9" id="KW-0132">Cell division</keyword>
<feature type="active site" description="O-(3'-phospho-DNA)-tyrosine intermediate" evidence="9">
    <location>
        <position position="338"/>
    </location>
</feature>
<proteinExistence type="inferred from homology"/>
<dbReference type="Proteomes" id="UP001235064">
    <property type="component" value="Unassembled WGS sequence"/>
</dbReference>
<keyword evidence="14" id="KW-1185">Reference proteome</keyword>
<reference evidence="13 14" key="1">
    <citation type="submission" date="2023-06" db="EMBL/GenBank/DDBJ databases">
        <title>Microbacterium sp. nov., isolated from a waste landfill.</title>
        <authorList>
            <person name="Wen W."/>
        </authorList>
    </citation>
    <scope>NUCLEOTIDE SEQUENCE [LARGE SCALE GENOMIC DNA]</scope>
    <source>
        <strain evidence="13 14">ASV49</strain>
    </source>
</reference>
<dbReference type="RefSeq" id="WP_286288894.1">
    <property type="nucleotide sequence ID" value="NZ_JASXSZ010000003.1"/>
</dbReference>
<protein>
    <recommendedName>
        <fullName evidence="9">Tyrosine recombinase XerC</fullName>
    </recommendedName>
</protein>
<dbReference type="Pfam" id="PF02899">
    <property type="entry name" value="Phage_int_SAM_1"/>
    <property type="match status" value="1"/>
</dbReference>
<evidence type="ECO:0000259" key="12">
    <source>
        <dbReference type="PROSITE" id="PS51900"/>
    </source>
</evidence>
<keyword evidence="6 9" id="KW-0238">DNA-binding</keyword>
<gene>
    <name evidence="9" type="primary">xerC</name>
    <name evidence="13" type="ORF">QSV35_11510</name>
</gene>
<organism evidence="13 14">
    <name type="scientific">Microbacterium candidum</name>
    <dbReference type="NCBI Taxonomy" id="3041922"/>
    <lineage>
        <taxon>Bacteria</taxon>
        <taxon>Bacillati</taxon>
        <taxon>Actinomycetota</taxon>
        <taxon>Actinomycetes</taxon>
        <taxon>Micrococcales</taxon>
        <taxon>Microbacteriaceae</taxon>
        <taxon>Microbacterium</taxon>
    </lineage>
</organism>
<feature type="domain" description="Tyr recombinase" evidence="11">
    <location>
        <begin position="105"/>
        <end position="351"/>
    </location>
</feature>
<comment type="caution">
    <text evidence="13">The sequence shown here is derived from an EMBL/GenBank/DDBJ whole genome shotgun (WGS) entry which is preliminary data.</text>
</comment>
<feature type="active site" evidence="9">
    <location>
        <position position="149"/>
    </location>
</feature>
<dbReference type="PANTHER" id="PTHR30349">
    <property type="entry name" value="PHAGE INTEGRASE-RELATED"/>
    <property type="match status" value="1"/>
</dbReference>
<comment type="subunit">
    <text evidence="9">Forms a cyclic heterotetrameric complex composed of two molecules of XerC and two molecules of XerD.</text>
</comment>
<dbReference type="Pfam" id="PF00589">
    <property type="entry name" value="Phage_integrase"/>
    <property type="match status" value="1"/>
</dbReference>
<comment type="function">
    <text evidence="9">Site-specific tyrosine recombinase, which acts by catalyzing the cutting and rejoining of the recombining DNA molecules. The XerC-XerD complex is essential to convert dimers of the bacterial chromosome into monomers to permit their segregation at cell division. It also contributes to the segregational stability of plasmids.</text>
</comment>
<comment type="similarity">
    <text evidence="9">Belongs to the 'phage' integrase family. XerC subfamily.</text>
</comment>
<sequence length="357" mass="36946">MELDDAADAYAAHLADVRRLSPATVRAYRSDLTGLAASIGHVPVAEIDLEHLRTWLWERTQAGEARSSIARRTASARGFFAWALESELVETDPSLRLVAPKRSRPLPKVASADGLAGALDALAAAASSGDAVALRDHAIIELLYATGVRVSELCGLDLEDLDRDRATARVLGKGSKERVVPFGTPALRALDAYLVRGRPALAARADASGSPQAAGGPGRENAAVGAAEGRQATTAGTTAGRHATAAAAAASVSSATAARRHSTAPGRAVFLGVRGARMAPRAVYDVVTRVVGPVVGSAAVGPHTLRHSAATHLLDGGADLRSVQEMLGHASLGTTQIYTHVSSERLAAAYRLAHPRA</sequence>
<evidence type="ECO:0000256" key="1">
    <source>
        <dbReference type="ARBA" id="ARBA00004496"/>
    </source>
</evidence>
<keyword evidence="5 9" id="KW-0229">DNA integration</keyword>
<feature type="region of interest" description="Disordered" evidence="10">
    <location>
        <begin position="206"/>
        <end position="241"/>
    </location>
</feature>
<keyword evidence="2 9" id="KW-0963">Cytoplasm</keyword>
<comment type="subcellular location">
    <subcellularLocation>
        <location evidence="1 9">Cytoplasm</location>
    </subcellularLocation>
</comment>
<dbReference type="InterPro" id="IPR002104">
    <property type="entry name" value="Integrase_catalytic"/>
</dbReference>
<dbReference type="PANTHER" id="PTHR30349:SF77">
    <property type="entry name" value="TYROSINE RECOMBINASE XERC"/>
    <property type="match status" value="1"/>
</dbReference>
<evidence type="ECO:0000259" key="11">
    <source>
        <dbReference type="PROSITE" id="PS51898"/>
    </source>
</evidence>
<dbReference type="SUPFAM" id="SSF56349">
    <property type="entry name" value="DNA breaking-rejoining enzymes"/>
    <property type="match status" value="1"/>
</dbReference>
<evidence type="ECO:0000256" key="8">
    <source>
        <dbReference type="ARBA" id="ARBA00023306"/>
    </source>
</evidence>
<dbReference type="InterPro" id="IPR013762">
    <property type="entry name" value="Integrase-like_cat_sf"/>
</dbReference>
<evidence type="ECO:0000256" key="5">
    <source>
        <dbReference type="ARBA" id="ARBA00022908"/>
    </source>
</evidence>
<feature type="active site" evidence="9">
    <location>
        <position position="306"/>
    </location>
</feature>
<evidence type="ECO:0000256" key="2">
    <source>
        <dbReference type="ARBA" id="ARBA00022490"/>
    </source>
</evidence>
<dbReference type="SUPFAM" id="SSF47823">
    <property type="entry name" value="lambda integrase-like, N-terminal domain"/>
    <property type="match status" value="1"/>
</dbReference>
<evidence type="ECO:0000256" key="10">
    <source>
        <dbReference type="SAM" id="MobiDB-lite"/>
    </source>
</evidence>
<dbReference type="PROSITE" id="PS51898">
    <property type="entry name" value="TYR_RECOMBINASE"/>
    <property type="match status" value="1"/>
</dbReference>
<keyword evidence="7 9" id="KW-0233">DNA recombination</keyword>
<feature type="active site" evidence="9">
    <location>
        <position position="173"/>
    </location>
</feature>
<dbReference type="Gene3D" id="1.10.150.130">
    <property type="match status" value="1"/>
</dbReference>
<dbReference type="Gene3D" id="1.10.443.10">
    <property type="entry name" value="Intergrase catalytic core"/>
    <property type="match status" value="1"/>
</dbReference>
<evidence type="ECO:0000256" key="6">
    <source>
        <dbReference type="ARBA" id="ARBA00023125"/>
    </source>
</evidence>
<dbReference type="PROSITE" id="PS51900">
    <property type="entry name" value="CB"/>
    <property type="match status" value="1"/>
</dbReference>
<accession>A0ABT7MZS2</accession>